<dbReference type="InterPro" id="IPR005238">
    <property type="entry name" value="ComB-like"/>
</dbReference>
<evidence type="ECO:0000313" key="2">
    <source>
        <dbReference type="EMBL" id="TDL45498.1"/>
    </source>
</evidence>
<organism evidence="2 3">
    <name type="scientific">Microbacterium oleivorans</name>
    <dbReference type="NCBI Taxonomy" id="273677"/>
    <lineage>
        <taxon>Bacteria</taxon>
        <taxon>Bacillati</taxon>
        <taxon>Actinomycetota</taxon>
        <taxon>Actinomycetes</taxon>
        <taxon>Micrococcales</taxon>
        <taxon>Microbacteriaceae</taxon>
        <taxon>Microbacterium</taxon>
    </lineage>
</organism>
<name>A0A4R5YKL4_9MICO</name>
<evidence type="ECO:0000256" key="1">
    <source>
        <dbReference type="ARBA" id="ARBA00021948"/>
    </source>
</evidence>
<gene>
    <name evidence="2" type="ORF">E2R54_03280</name>
</gene>
<dbReference type="SUPFAM" id="SSF142823">
    <property type="entry name" value="ComB-like"/>
    <property type="match status" value="1"/>
</dbReference>
<evidence type="ECO:0000313" key="3">
    <source>
        <dbReference type="Proteomes" id="UP000295633"/>
    </source>
</evidence>
<dbReference type="AlphaFoldDB" id="A0A4R5YKL4"/>
<dbReference type="EMBL" id="SMZX01000001">
    <property type="protein sequence ID" value="TDL45498.1"/>
    <property type="molecule type" value="Genomic_DNA"/>
</dbReference>
<dbReference type="InterPro" id="IPR036702">
    <property type="entry name" value="ComB-like_sf"/>
</dbReference>
<dbReference type="Pfam" id="PF04029">
    <property type="entry name" value="2-ph_phosp"/>
    <property type="match status" value="1"/>
</dbReference>
<protein>
    <recommendedName>
        <fullName evidence="1">Probable 2-phosphosulfolactate phosphatase</fullName>
    </recommendedName>
</protein>
<sequence>MTASPFDQSRYQLRFDWGRDGLTRLAPADVVVVVDVLRFSSTVSARVAAGETVTHDEAAHAVSRNGAAVATAAAETGATVFLGSLRNATAVAQAVLAEQNRRAARTSVSIVAAGELHGPGDAAVLRFSVEDQLGAGAVFAALETIGLDHSSPEAAAASEAFRGLRSAVRHLLTASGSGQELLDAGRRDEVLAAAVHDADETVPVLRDGVWQAYEVVSAA</sequence>
<dbReference type="GO" id="GO:0000287">
    <property type="term" value="F:magnesium ion binding"/>
    <property type="evidence" value="ECO:0007669"/>
    <property type="project" value="InterPro"/>
</dbReference>
<dbReference type="Gene3D" id="3.90.1560.10">
    <property type="entry name" value="ComB-like"/>
    <property type="match status" value="1"/>
</dbReference>
<keyword evidence="2" id="KW-0378">Hydrolase</keyword>
<dbReference type="RefSeq" id="WP_091359256.1">
    <property type="nucleotide sequence ID" value="NZ_SMZX01000001.1"/>
</dbReference>
<accession>A0A4R5YKL4</accession>
<dbReference type="STRING" id="273677.BW34_01286"/>
<dbReference type="Proteomes" id="UP000295633">
    <property type="component" value="Unassembled WGS sequence"/>
</dbReference>
<reference evidence="2 3" key="1">
    <citation type="submission" date="2019-03" db="EMBL/GenBank/DDBJ databases">
        <title>Genome Sequencing and Assembly of Various Microbes Isolated from Partially Reclaimed Soil and Acid Mine Drainage (AMD) Site.</title>
        <authorList>
            <person name="Steinbock B."/>
            <person name="Bechtold R."/>
            <person name="Sevigny J.L."/>
            <person name="Thomas D."/>
            <person name="Cuthill L.R."/>
            <person name="Aveiro Johannsen E.J."/>
            <person name="Thomas K."/>
            <person name="Ghosh A."/>
        </authorList>
    </citation>
    <scope>NUCLEOTIDE SEQUENCE [LARGE SCALE GENOMIC DNA]</scope>
    <source>
        <strain evidence="2 3">F-B2</strain>
    </source>
</reference>
<proteinExistence type="predicted"/>
<comment type="caution">
    <text evidence="2">The sequence shown here is derived from an EMBL/GenBank/DDBJ whole genome shotgun (WGS) entry which is preliminary data.</text>
</comment>
<dbReference type="GO" id="GO:0050532">
    <property type="term" value="F:2-phosphosulfolactate phosphatase activity"/>
    <property type="evidence" value="ECO:0007669"/>
    <property type="project" value="InterPro"/>
</dbReference>